<dbReference type="AlphaFoldDB" id="A0A2S1LB17"/>
<dbReference type="KEGG" id="ffa:FFWV33_05075"/>
<feature type="transmembrane region" description="Helical" evidence="7">
    <location>
        <begin position="529"/>
        <end position="550"/>
    </location>
</feature>
<evidence type="ECO:0000256" key="1">
    <source>
        <dbReference type="ARBA" id="ARBA00004141"/>
    </source>
</evidence>
<feature type="transmembrane region" description="Helical" evidence="7">
    <location>
        <begin position="192"/>
        <end position="212"/>
    </location>
</feature>
<dbReference type="Gene3D" id="1.20.1730.10">
    <property type="entry name" value="Sodium/glucose cotransporter"/>
    <property type="match status" value="1"/>
</dbReference>
<evidence type="ECO:0000256" key="5">
    <source>
        <dbReference type="ARBA" id="ARBA00023136"/>
    </source>
</evidence>
<feature type="transmembrane region" description="Helical" evidence="7">
    <location>
        <begin position="35"/>
        <end position="53"/>
    </location>
</feature>
<dbReference type="Pfam" id="PF00474">
    <property type="entry name" value="SSF"/>
    <property type="match status" value="1"/>
</dbReference>
<evidence type="ECO:0000256" key="4">
    <source>
        <dbReference type="ARBA" id="ARBA00022989"/>
    </source>
</evidence>
<keyword evidence="3 7" id="KW-0812">Transmembrane</keyword>
<evidence type="ECO:0000256" key="2">
    <source>
        <dbReference type="ARBA" id="ARBA00006434"/>
    </source>
</evidence>
<keyword evidence="5 7" id="KW-0472">Membrane</keyword>
<keyword evidence="4 7" id="KW-1133">Transmembrane helix</keyword>
<feature type="transmembrane region" description="Helical" evidence="7">
    <location>
        <begin position="404"/>
        <end position="428"/>
    </location>
</feature>
<evidence type="ECO:0000256" key="6">
    <source>
        <dbReference type="RuleBase" id="RU362091"/>
    </source>
</evidence>
<feature type="transmembrane region" description="Helical" evidence="7">
    <location>
        <begin position="161"/>
        <end position="180"/>
    </location>
</feature>
<protein>
    <submittedName>
        <fullName evidence="8">Solute:sodium symporter family transporter</fullName>
    </submittedName>
</protein>
<dbReference type="CDD" id="cd10328">
    <property type="entry name" value="SLC5sbd_YidK"/>
    <property type="match status" value="1"/>
</dbReference>
<dbReference type="InterPro" id="IPR038377">
    <property type="entry name" value="Na/Glc_symporter_sf"/>
</dbReference>
<gene>
    <name evidence="8" type="ORF">FFWV33_05075</name>
</gene>
<dbReference type="InterPro" id="IPR001734">
    <property type="entry name" value="Na/solute_symporter"/>
</dbReference>
<feature type="transmembrane region" description="Helical" evidence="7">
    <location>
        <begin position="282"/>
        <end position="304"/>
    </location>
</feature>
<dbReference type="GO" id="GO:0005412">
    <property type="term" value="F:D-glucose:sodium symporter activity"/>
    <property type="evidence" value="ECO:0007669"/>
    <property type="project" value="TreeGrafter"/>
</dbReference>
<sequence length="551" mass="59398">MDMLTIISFVGFTIFVAVVSWYATRNTDESSSEGYFLGGRSLGAVTIAGSLLLTNLSAEQIVGLNGQAFTEGILVMAWETLAAIAMIVTAIFLVPKYMSRGVTTIPEFIEYRFDHQTKAIISGLFLTGYVVVIIPSVLYSGSLAFSTMFDLPAVLGISHTASIWLCVWSIGLIGMIYAVFGGLKAVAVSDLINAIGLLIGGILIPVFGLMAIGEGSVMTGISTLYTENPEKFNVVGEVDNSIPFGTIFTGMMLVQMFYWGTNQAILQRVFAARNLKEGQKGMILAALVKFLIPLIVVLPGVIAYHLFQGNLSNPDQAYPTLVRTVLPATFMGFFAAVLFGAVLSSFNSILNSSATLFGFDLYKQYFNKTATEHQIVKASKIFGLVLGLLGMSVAPLIANAPNGLFAWLQEANGCYSIPILTVVIIGFFTKRVPALAAKIGIASGVILYSISQFIVKPYFVDSAMAKAAADGITNAKALSVIQAEAYPHFLHVMAILFVLNIGIMLLVGKMYPMAHDHVVRSNDKVDITPWKHAVVTGILITILVLSTYFIF</sequence>
<feature type="transmembrane region" description="Helical" evidence="7">
    <location>
        <begin position="119"/>
        <end position="141"/>
    </location>
</feature>
<keyword evidence="9" id="KW-1185">Reference proteome</keyword>
<feature type="transmembrane region" description="Helical" evidence="7">
    <location>
        <begin position="324"/>
        <end position="343"/>
    </location>
</feature>
<feature type="transmembrane region" description="Helical" evidence="7">
    <location>
        <begin position="73"/>
        <end position="98"/>
    </location>
</feature>
<dbReference type="NCBIfam" id="TIGR00813">
    <property type="entry name" value="sss"/>
    <property type="match status" value="1"/>
</dbReference>
<evidence type="ECO:0000256" key="7">
    <source>
        <dbReference type="SAM" id="Phobius"/>
    </source>
</evidence>
<name>A0A2S1LB17_9FLAO</name>
<accession>A0A2S1LB17</accession>
<comment type="similarity">
    <text evidence="2 6">Belongs to the sodium:solute symporter (SSF) (TC 2.A.21) family.</text>
</comment>
<evidence type="ECO:0000313" key="8">
    <source>
        <dbReference type="EMBL" id="AWG20953.1"/>
    </source>
</evidence>
<feature type="transmembrane region" description="Helical" evidence="7">
    <location>
        <begin position="435"/>
        <end position="455"/>
    </location>
</feature>
<dbReference type="GO" id="GO:0005886">
    <property type="term" value="C:plasma membrane"/>
    <property type="evidence" value="ECO:0007669"/>
    <property type="project" value="TreeGrafter"/>
</dbReference>
<evidence type="ECO:0000313" key="9">
    <source>
        <dbReference type="Proteomes" id="UP000244527"/>
    </source>
</evidence>
<reference evidence="8 9" key="1">
    <citation type="submission" date="2017-04" db="EMBL/GenBank/DDBJ databases">
        <title>Compelte genome sequence of WV33.</title>
        <authorList>
            <person name="Lee P.C."/>
        </authorList>
    </citation>
    <scope>NUCLEOTIDE SEQUENCE [LARGE SCALE GENOMIC DNA]</scope>
    <source>
        <strain evidence="8 9">WV33</strain>
    </source>
</reference>
<dbReference type="PROSITE" id="PS50283">
    <property type="entry name" value="NA_SOLUT_SYMP_3"/>
    <property type="match status" value="1"/>
</dbReference>
<feature type="transmembrane region" description="Helical" evidence="7">
    <location>
        <begin position="488"/>
        <end position="508"/>
    </location>
</feature>
<feature type="transmembrane region" description="Helical" evidence="7">
    <location>
        <begin position="242"/>
        <end position="261"/>
    </location>
</feature>
<comment type="subcellular location">
    <subcellularLocation>
        <location evidence="1">Membrane</location>
        <topology evidence="1">Multi-pass membrane protein</topology>
    </subcellularLocation>
</comment>
<evidence type="ECO:0000256" key="3">
    <source>
        <dbReference type="ARBA" id="ARBA00022692"/>
    </source>
</evidence>
<organism evidence="8 9">
    <name type="scientific">Flavobacterium faecale</name>
    <dbReference type="NCBI Taxonomy" id="1355330"/>
    <lineage>
        <taxon>Bacteria</taxon>
        <taxon>Pseudomonadati</taxon>
        <taxon>Bacteroidota</taxon>
        <taxon>Flavobacteriia</taxon>
        <taxon>Flavobacteriales</taxon>
        <taxon>Flavobacteriaceae</taxon>
        <taxon>Flavobacterium</taxon>
    </lineage>
</organism>
<dbReference type="Proteomes" id="UP000244527">
    <property type="component" value="Chromosome"/>
</dbReference>
<dbReference type="OrthoDB" id="9814523at2"/>
<dbReference type="PANTHER" id="PTHR11819">
    <property type="entry name" value="SOLUTE CARRIER FAMILY 5"/>
    <property type="match status" value="1"/>
</dbReference>
<dbReference type="EMBL" id="CP020918">
    <property type="protein sequence ID" value="AWG20953.1"/>
    <property type="molecule type" value="Genomic_DNA"/>
</dbReference>
<feature type="transmembrane region" description="Helical" evidence="7">
    <location>
        <begin position="381"/>
        <end position="398"/>
    </location>
</feature>
<feature type="transmembrane region" description="Helical" evidence="7">
    <location>
        <begin position="6"/>
        <end position="23"/>
    </location>
</feature>
<dbReference type="PANTHER" id="PTHR11819:SF195">
    <property type="entry name" value="SODIUM_GLUCOSE COTRANSPORTER 4"/>
    <property type="match status" value="1"/>
</dbReference>
<proteinExistence type="inferred from homology"/>
<dbReference type="NCBIfam" id="NF007790">
    <property type="entry name" value="PRK10484.1"/>
    <property type="match status" value="1"/>
</dbReference>